<feature type="region of interest" description="Disordered" evidence="1">
    <location>
        <begin position="53"/>
        <end position="140"/>
    </location>
</feature>
<sequence>MKRIALLVLSALLCLGSVNAQEEKPKRPERVSYEKMTKKMVAELQLNEQQKKKLAKLNKKYRKLIEGEQQERPQGERPPMGKRPSGGPGGGGMPGGGFGGMGGPGGGFGGGMPGGGMHGGGPRGGMPGGEQQEKAYDYDKKQEKYDKALCKFLTEEQYEGYKKLKPQFYSQRRIRDFLFGGQPAEMPRPFEEQ</sequence>
<feature type="compositionally biased region" description="Basic residues" evidence="1">
    <location>
        <begin position="53"/>
        <end position="62"/>
    </location>
</feature>
<evidence type="ECO:0000256" key="1">
    <source>
        <dbReference type="SAM" id="MobiDB-lite"/>
    </source>
</evidence>
<dbReference type="AlphaFoldDB" id="A0A1M6TJ48"/>
<reference evidence="3 4" key="1">
    <citation type="submission" date="2016-11" db="EMBL/GenBank/DDBJ databases">
        <authorList>
            <person name="Jaros S."/>
            <person name="Januszkiewicz K."/>
            <person name="Wedrychowicz H."/>
        </authorList>
    </citation>
    <scope>NUCLEOTIDE SEQUENCE [LARGE SCALE GENOMIC DNA]</scope>
    <source>
        <strain evidence="3 4">KHT3</strain>
    </source>
</reference>
<name>A0A1M6TJ48_XYLRU</name>
<gene>
    <name evidence="3" type="ORF">SAMN05216463_10646</name>
</gene>
<keyword evidence="2" id="KW-0732">Signal</keyword>
<organism evidence="3 4">
    <name type="scientific">Xylanibacter ruminicola</name>
    <name type="common">Prevotella ruminicola</name>
    <dbReference type="NCBI Taxonomy" id="839"/>
    <lineage>
        <taxon>Bacteria</taxon>
        <taxon>Pseudomonadati</taxon>
        <taxon>Bacteroidota</taxon>
        <taxon>Bacteroidia</taxon>
        <taxon>Bacteroidales</taxon>
        <taxon>Prevotellaceae</taxon>
        <taxon>Xylanibacter</taxon>
    </lineage>
</organism>
<proteinExistence type="predicted"/>
<protein>
    <recommendedName>
        <fullName evidence="5">DUF4890 domain-containing protein</fullName>
    </recommendedName>
</protein>
<evidence type="ECO:0000256" key="2">
    <source>
        <dbReference type="SAM" id="SignalP"/>
    </source>
</evidence>
<feature type="compositionally biased region" description="Gly residues" evidence="1">
    <location>
        <begin position="84"/>
        <end position="128"/>
    </location>
</feature>
<accession>A0A1M6TJ48</accession>
<feature type="chain" id="PRO_5013133374" description="DUF4890 domain-containing protein" evidence="2">
    <location>
        <begin position="21"/>
        <end position="193"/>
    </location>
</feature>
<dbReference type="EMBL" id="FRBD01000006">
    <property type="protein sequence ID" value="SHK57015.1"/>
    <property type="molecule type" value="Genomic_DNA"/>
</dbReference>
<feature type="compositionally biased region" description="Basic and acidic residues" evidence="1">
    <location>
        <begin position="63"/>
        <end position="75"/>
    </location>
</feature>
<evidence type="ECO:0008006" key="5">
    <source>
        <dbReference type="Google" id="ProtNLM"/>
    </source>
</evidence>
<dbReference type="RefSeq" id="WP_073206492.1">
    <property type="nucleotide sequence ID" value="NZ_FRBD01000006.1"/>
</dbReference>
<feature type="signal peptide" evidence="2">
    <location>
        <begin position="1"/>
        <end position="20"/>
    </location>
</feature>
<evidence type="ECO:0000313" key="4">
    <source>
        <dbReference type="Proteomes" id="UP000184130"/>
    </source>
</evidence>
<feature type="compositionally biased region" description="Basic and acidic residues" evidence="1">
    <location>
        <begin position="131"/>
        <end position="140"/>
    </location>
</feature>
<dbReference type="Proteomes" id="UP000184130">
    <property type="component" value="Unassembled WGS sequence"/>
</dbReference>
<evidence type="ECO:0000313" key="3">
    <source>
        <dbReference type="EMBL" id="SHK57015.1"/>
    </source>
</evidence>